<dbReference type="InterPro" id="IPR001647">
    <property type="entry name" value="HTH_TetR"/>
</dbReference>
<dbReference type="InterPro" id="IPR049445">
    <property type="entry name" value="TetR_SbtR-like_C"/>
</dbReference>
<protein>
    <submittedName>
        <fullName evidence="7">TetR family transcriptional regulator</fullName>
    </submittedName>
</protein>
<feature type="region of interest" description="Disordered" evidence="5">
    <location>
        <begin position="1"/>
        <end position="25"/>
    </location>
</feature>
<dbReference type="PRINTS" id="PR00455">
    <property type="entry name" value="HTHTETR"/>
</dbReference>
<dbReference type="EMBL" id="MKQR01000009">
    <property type="protein sequence ID" value="OLR93597.1"/>
    <property type="molecule type" value="Genomic_DNA"/>
</dbReference>
<sequence>MPAPAGTTTSRGCAVGDKGGTPPALRADARRNRAQIIDAARALFLRVGVDVPMEEIAKAAGVGVGTLYRRFPDRAELIKAVSLDNFARLVELAERVEGAEPDPAQALTTLLRSALELRLGITMTALSDRAYRAIQSSPEIDELRDRVMAVAQRLLGRAQAAGTIRADIEIGDTMLALVLVSRLVPPAGDDLAEMVFQRLFALVVDGLRAIPGTPMPGRPVTYEDINELRRSGGLGGFGKFAPADPDESQRAR</sequence>
<reference evidence="7 8" key="1">
    <citation type="submission" date="2016-10" db="EMBL/GenBank/DDBJ databases">
        <title>The Draft Genome Sequence of Actinokineospora bangkokensis 44EHWT reveals the biosynthetic pathway of antifungal compounds Thailandins with unusual extender unit butylmalonyl-CoA.</title>
        <authorList>
            <person name="Greule A."/>
            <person name="Intra B."/>
            <person name="Flemming S."/>
            <person name="Rommel M.G."/>
            <person name="Panbangred W."/>
            <person name="Bechthold A."/>
        </authorList>
    </citation>
    <scope>NUCLEOTIDE SEQUENCE [LARGE SCALE GENOMIC DNA]</scope>
    <source>
        <strain evidence="7 8">44EHW</strain>
    </source>
</reference>
<evidence type="ECO:0000259" key="6">
    <source>
        <dbReference type="PROSITE" id="PS50977"/>
    </source>
</evidence>
<evidence type="ECO:0000256" key="1">
    <source>
        <dbReference type="ARBA" id="ARBA00023015"/>
    </source>
</evidence>
<dbReference type="PANTHER" id="PTHR30055">
    <property type="entry name" value="HTH-TYPE TRANSCRIPTIONAL REGULATOR RUTR"/>
    <property type="match status" value="1"/>
</dbReference>
<dbReference type="Gene3D" id="1.10.357.10">
    <property type="entry name" value="Tetracycline Repressor, domain 2"/>
    <property type="match status" value="1"/>
</dbReference>
<dbReference type="SUPFAM" id="SSF48498">
    <property type="entry name" value="Tetracyclin repressor-like, C-terminal domain"/>
    <property type="match status" value="1"/>
</dbReference>
<evidence type="ECO:0000256" key="5">
    <source>
        <dbReference type="SAM" id="MobiDB-lite"/>
    </source>
</evidence>
<keyword evidence="8" id="KW-1185">Reference proteome</keyword>
<feature type="domain" description="HTH tetR-type" evidence="6">
    <location>
        <begin position="30"/>
        <end position="89"/>
    </location>
</feature>
<dbReference type="InterPro" id="IPR036271">
    <property type="entry name" value="Tet_transcr_reg_TetR-rel_C_sf"/>
</dbReference>
<name>A0A1Q9LNG6_9PSEU</name>
<dbReference type="GO" id="GO:0003700">
    <property type="term" value="F:DNA-binding transcription factor activity"/>
    <property type="evidence" value="ECO:0007669"/>
    <property type="project" value="TreeGrafter"/>
</dbReference>
<comment type="caution">
    <text evidence="7">The sequence shown here is derived from an EMBL/GenBank/DDBJ whole genome shotgun (WGS) entry which is preliminary data.</text>
</comment>
<dbReference type="InterPro" id="IPR050109">
    <property type="entry name" value="HTH-type_TetR-like_transc_reg"/>
</dbReference>
<dbReference type="RefSeq" id="WP_075974493.1">
    <property type="nucleotide sequence ID" value="NZ_MKQR01000009.1"/>
</dbReference>
<organism evidence="7 8">
    <name type="scientific">Actinokineospora bangkokensis</name>
    <dbReference type="NCBI Taxonomy" id="1193682"/>
    <lineage>
        <taxon>Bacteria</taxon>
        <taxon>Bacillati</taxon>
        <taxon>Actinomycetota</taxon>
        <taxon>Actinomycetes</taxon>
        <taxon>Pseudonocardiales</taxon>
        <taxon>Pseudonocardiaceae</taxon>
        <taxon>Actinokineospora</taxon>
    </lineage>
</organism>
<dbReference type="Pfam" id="PF21597">
    <property type="entry name" value="TetR_C_43"/>
    <property type="match status" value="1"/>
</dbReference>
<dbReference type="InterPro" id="IPR009057">
    <property type="entry name" value="Homeodomain-like_sf"/>
</dbReference>
<dbReference type="Pfam" id="PF00440">
    <property type="entry name" value="TetR_N"/>
    <property type="match status" value="1"/>
</dbReference>
<feature type="DNA-binding region" description="H-T-H motif" evidence="4">
    <location>
        <begin position="52"/>
        <end position="71"/>
    </location>
</feature>
<evidence type="ECO:0000256" key="3">
    <source>
        <dbReference type="ARBA" id="ARBA00023163"/>
    </source>
</evidence>
<proteinExistence type="predicted"/>
<dbReference type="Proteomes" id="UP000186040">
    <property type="component" value="Unassembled WGS sequence"/>
</dbReference>
<accession>A0A1Q9LNG6</accession>
<evidence type="ECO:0000256" key="2">
    <source>
        <dbReference type="ARBA" id="ARBA00023125"/>
    </source>
</evidence>
<gene>
    <name evidence="7" type="ORF">BJP25_15045</name>
</gene>
<evidence type="ECO:0000313" key="7">
    <source>
        <dbReference type="EMBL" id="OLR93597.1"/>
    </source>
</evidence>
<evidence type="ECO:0000313" key="8">
    <source>
        <dbReference type="Proteomes" id="UP000186040"/>
    </source>
</evidence>
<dbReference type="PROSITE" id="PS50977">
    <property type="entry name" value="HTH_TETR_2"/>
    <property type="match status" value="1"/>
</dbReference>
<dbReference type="SUPFAM" id="SSF46689">
    <property type="entry name" value="Homeodomain-like"/>
    <property type="match status" value="1"/>
</dbReference>
<keyword evidence="2 4" id="KW-0238">DNA-binding</keyword>
<keyword evidence="1" id="KW-0805">Transcription regulation</keyword>
<dbReference type="OrthoDB" id="3192968at2"/>
<evidence type="ECO:0000256" key="4">
    <source>
        <dbReference type="PROSITE-ProRule" id="PRU00335"/>
    </source>
</evidence>
<dbReference type="GO" id="GO:0000976">
    <property type="term" value="F:transcription cis-regulatory region binding"/>
    <property type="evidence" value="ECO:0007669"/>
    <property type="project" value="TreeGrafter"/>
</dbReference>
<dbReference type="PANTHER" id="PTHR30055:SF234">
    <property type="entry name" value="HTH-TYPE TRANSCRIPTIONAL REGULATOR BETI"/>
    <property type="match status" value="1"/>
</dbReference>
<dbReference type="AlphaFoldDB" id="A0A1Q9LNG6"/>
<keyword evidence="3" id="KW-0804">Transcription</keyword>
<feature type="compositionally biased region" description="Polar residues" evidence="5">
    <location>
        <begin position="1"/>
        <end position="11"/>
    </location>
</feature>